<dbReference type="PANTHER" id="PTHR10174">
    <property type="entry name" value="ALPHA-TOCOPHEROL TRANSFER PROTEIN-RELATED"/>
    <property type="match status" value="1"/>
</dbReference>
<organism evidence="2 3">
    <name type="scientific">Caerostris extrusa</name>
    <name type="common">Bark spider</name>
    <name type="synonym">Caerostris bankana</name>
    <dbReference type="NCBI Taxonomy" id="172846"/>
    <lineage>
        <taxon>Eukaryota</taxon>
        <taxon>Metazoa</taxon>
        <taxon>Ecdysozoa</taxon>
        <taxon>Arthropoda</taxon>
        <taxon>Chelicerata</taxon>
        <taxon>Arachnida</taxon>
        <taxon>Araneae</taxon>
        <taxon>Araneomorphae</taxon>
        <taxon>Entelegynae</taxon>
        <taxon>Araneoidea</taxon>
        <taxon>Araneidae</taxon>
        <taxon>Caerostris</taxon>
    </lineage>
</organism>
<dbReference type="CDD" id="cd00170">
    <property type="entry name" value="SEC14"/>
    <property type="match status" value="1"/>
</dbReference>
<dbReference type="SUPFAM" id="SSF46938">
    <property type="entry name" value="CRAL/TRIO N-terminal domain"/>
    <property type="match status" value="1"/>
</dbReference>
<evidence type="ECO:0000313" key="3">
    <source>
        <dbReference type="Proteomes" id="UP001054945"/>
    </source>
</evidence>
<proteinExistence type="predicted"/>
<dbReference type="InterPro" id="IPR036865">
    <property type="entry name" value="CRAL-TRIO_dom_sf"/>
</dbReference>
<dbReference type="SMART" id="SM00516">
    <property type="entry name" value="SEC14"/>
    <property type="match status" value="1"/>
</dbReference>
<sequence length="395" mass="45518">MPPPELEHEACDMKGQNASLLAIRLRCRKGAVTRSILVCCRSPTLNSHMRTGPVWFVKHQPSSILETLYKSNAFCRDLHTILIHDLIKMLAFSQYNVTTQFAFEATSLDNESQKEVLERIGETEESKTQCLQTLRTSLQELHDIEPCLDETFLLKFLRVSKFDSEKALARIKKFYKTQEKLLTSLKNDSIPLTVVRSMPYAFALPYRCKDYSAMCVVKMGAVDYSKISFEERFFLDILAIEKLLENPTTQICGVTILLDFSGFKLSTLLVINPRIVLDYVSDIQNTFPLRVKEFHVINAPSVFRILYQMCYPAMSKKTRNRLLIHPKDDDWKSLLSCIPREILPEEFGGVLPQTSWMNLTGNVEEMENQFCEQLKFGCVKNKQQRMSMKLIAPDR</sequence>
<dbReference type="InterPro" id="IPR036273">
    <property type="entry name" value="CRAL/TRIO_N_dom_sf"/>
</dbReference>
<feature type="domain" description="CRAL-TRIO" evidence="1">
    <location>
        <begin position="170"/>
        <end position="355"/>
    </location>
</feature>
<accession>A0AAV4PKK4</accession>
<keyword evidence="3" id="KW-1185">Reference proteome</keyword>
<dbReference type="Gene3D" id="3.40.525.10">
    <property type="entry name" value="CRAL-TRIO lipid binding domain"/>
    <property type="match status" value="1"/>
</dbReference>
<dbReference type="SUPFAM" id="SSF52087">
    <property type="entry name" value="CRAL/TRIO domain"/>
    <property type="match status" value="1"/>
</dbReference>
<dbReference type="Pfam" id="PF00650">
    <property type="entry name" value="CRAL_TRIO"/>
    <property type="match status" value="1"/>
</dbReference>
<comment type="caution">
    <text evidence="2">The sequence shown here is derived from an EMBL/GenBank/DDBJ whole genome shotgun (WGS) entry which is preliminary data.</text>
</comment>
<reference evidence="2 3" key="1">
    <citation type="submission" date="2021-06" db="EMBL/GenBank/DDBJ databases">
        <title>Caerostris extrusa draft genome.</title>
        <authorList>
            <person name="Kono N."/>
            <person name="Arakawa K."/>
        </authorList>
    </citation>
    <scope>NUCLEOTIDE SEQUENCE [LARGE SCALE GENOMIC DNA]</scope>
</reference>
<dbReference type="Gene3D" id="1.20.5.1200">
    <property type="entry name" value="Alpha-tocopherol transfer"/>
    <property type="match status" value="1"/>
</dbReference>
<dbReference type="GO" id="GO:1902936">
    <property type="term" value="F:phosphatidylinositol bisphosphate binding"/>
    <property type="evidence" value="ECO:0007669"/>
    <property type="project" value="TreeGrafter"/>
</dbReference>
<dbReference type="Gene3D" id="1.10.8.20">
    <property type="entry name" value="N-terminal domain of phosphatidylinositol transfer protein sec14p"/>
    <property type="match status" value="1"/>
</dbReference>
<dbReference type="Proteomes" id="UP001054945">
    <property type="component" value="Unassembled WGS sequence"/>
</dbReference>
<dbReference type="PANTHER" id="PTHR10174:SF130">
    <property type="entry name" value="ALPHA-TOCOPHEROL TRANSFER PROTEIN-LIKE"/>
    <property type="match status" value="1"/>
</dbReference>
<name>A0AAV4PKK4_CAEEX</name>
<evidence type="ECO:0000313" key="2">
    <source>
        <dbReference type="EMBL" id="GIX96404.1"/>
    </source>
</evidence>
<gene>
    <name evidence="2" type="primary">Clvs2</name>
    <name evidence="2" type="ORF">CEXT_236791</name>
</gene>
<protein>
    <submittedName>
        <fullName evidence="2">Clavesin-2</fullName>
    </submittedName>
</protein>
<dbReference type="PROSITE" id="PS50191">
    <property type="entry name" value="CRAL_TRIO"/>
    <property type="match status" value="1"/>
</dbReference>
<dbReference type="InterPro" id="IPR001251">
    <property type="entry name" value="CRAL-TRIO_dom"/>
</dbReference>
<dbReference type="SMART" id="SM01100">
    <property type="entry name" value="CRAL_TRIO_N"/>
    <property type="match status" value="1"/>
</dbReference>
<dbReference type="GO" id="GO:0016020">
    <property type="term" value="C:membrane"/>
    <property type="evidence" value="ECO:0007669"/>
    <property type="project" value="TreeGrafter"/>
</dbReference>
<dbReference type="InterPro" id="IPR011074">
    <property type="entry name" value="CRAL/TRIO_N_dom"/>
</dbReference>
<dbReference type="AlphaFoldDB" id="A0AAV4PKK4"/>
<dbReference type="EMBL" id="BPLR01004645">
    <property type="protein sequence ID" value="GIX96404.1"/>
    <property type="molecule type" value="Genomic_DNA"/>
</dbReference>
<evidence type="ECO:0000259" key="1">
    <source>
        <dbReference type="PROSITE" id="PS50191"/>
    </source>
</evidence>